<keyword evidence="4" id="KW-0804">Transcription</keyword>
<dbReference type="PANTHER" id="PTHR30537:SF79">
    <property type="entry name" value="TRANSCRIPTIONAL REGULATOR-RELATED"/>
    <property type="match status" value="1"/>
</dbReference>
<dbReference type="GO" id="GO:0003700">
    <property type="term" value="F:DNA-binding transcription factor activity"/>
    <property type="evidence" value="ECO:0007669"/>
    <property type="project" value="InterPro"/>
</dbReference>
<dbReference type="PROSITE" id="PS50931">
    <property type="entry name" value="HTH_LYSR"/>
    <property type="match status" value="1"/>
</dbReference>
<evidence type="ECO:0000256" key="3">
    <source>
        <dbReference type="ARBA" id="ARBA00023125"/>
    </source>
</evidence>
<gene>
    <name evidence="6" type="ORF">ENE75_04270</name>
</gene>
<dbReference type="SUPFAM" id="SSF46785">
    <property type="entry name" value="Winged helix' DNA-binding domain"/>
    <property type="match status" value="1"/>
</dbReference>
<feature type="domain" description="HTH lysR-type" evidence="5">
    <location>
        <begin position="10"/>
        <end position="67"/>
    </location>
</feature>
<dbReference type="InterPro" id="IPR036390">
    <property type="entry name" value="WH_DNA-bd_sf"/>
</dbReference>
<protein>
    <submittedName>
        <fullName evidence="6">LysR family transcriptional regulator</fullName>
    </submittedName>
</protein>
<proteinExistence type="inferred from homology"/>
<dbReference type="Gene3D" id="3.40.190.10">
    <property type="entry name" value="Periplasmic binding protein-like II"/>
    <property type="match status" value="2"/>
</dbReference>
<comment type="similarity">
    <text evidence="1">Belongs to the LysR transcriptional regulatory family.</text>
</comment>
<sequence>MPPADDLRLPSLDALRAFEAAARLGSFERAADELAVTASAIGKRVAALESLIGIELLQRGGKALALTATGRDYLAQVRPALTLLMAVPQHRRPAQRTRKLRVSSPPTFARQVLVPALGEFGRAHPQIELEVVLSIPFLNLRPGEADIEIQHAPPGLPGWTVLMHDVVLPVASPALAEGRPCRTPADLAHWPLLRTPLEPWTPWFRAAGLDWPEPASGPMLVDLGLTLEAAVAGQGVALARPSLAGAWLASGTLRPLFALTAEPAQQYGLRHGPGDDAALFAGWLGDRCARLAQEALELISGRT</sequence>
<comment type="caution">
    <text evidence="6">The sequence shown here is derived from an EMBL/GenBank/DDBJ whole genome shotgun (WGS) entry which is preliminary data.</text>
</comment>
<name>A0A3S2UB76_9BURK</name>
<keyword evidence="7" id="KW-1185">Reference proteome</keyword>
<organism evidence="6 7">
    <name type="scientific">Rubrivivax albus</name>
    <dbReference type="NCBI Taxonomy" id="2499835"/>
    <lineage>
        <taxon>Bacteria</taxon>
        <taxon>Pseudomonadati</taxon>
        <taxon>Pseudomonadota</taxon>
        <taxon>Betaproteobacteria</taxon>
        <taxon>Burkholderiales</taxon>
        <taxon>Sphaerotilaceae</taxon>
        <taxon>Rubrivivax</taxon>
    </lineage>
</organism>
<evidence type="ECO:0000256" key="1">
    <source>
        <dbReference type="ARBA" id="ARBA00009437"/>
    </source>
</evidence>
<dbReference type="SUPFAM" id="SSF53850">
    <property type="entry name" value="Periplasmic binding protein-like II"/>
    <property type="match status" value="1"/>
</dbReference>
<evidence type="ECO:0000256" key="4">
    <source>
        <dbReference type="ARBA" id="ARBA00023163"/>
    </source>
</evidence>
<dbReference type="InterPro" id="IPR000847">
    <property type="entry name" value="LysR_HTH_N"/>
</dbReference>
<dbReference type="Gene3D" id="1.10.10.10">
    <property type="entry name" value="Winged helix-like DNA-binding domain superfamily/Winged helix DNA-binding domain"/>
    <property type="match status" value="1"/>
</dbReference>
<evidence type="ECO:0000259" key="5">
    <source>
        <dbReference type="PROSITE" id="PS50931"/>
    </source>
</evidence>
<accession>A0A3S2UB76</accession>
<evidence type="ECO:0000313" key="6">
    <source>
        <dbReference type="EMBL" id="RVT54088.1"/>
    </source>
</evidence>
<keyword evidence="2" id="KW-0805">Transcription regulation</keyword>
<dbReference type="RefSeq" id="WP_128195923.1">
    <property type="nucleotide sequence ID" value="NZ_SACT01000001.1"/>
</dbReference>
<reference evidence="6 7" key="1">
    <citation type="submission" date="2019-01" db="EMBL/GenBank/DDBJ databases">
        <authorList>
            <person name="Chen W.-M."/>
        </authorList>
    </citation>
    <scope>NUCLEOTIDE SEQUENCE [LARGE SCALE GENOMIC DNA]</scope>
    <source>
        <strain evidence="6 7">ICH-3</strain>
    </source>
</reference>
<evidence type="ECO:0000313" key="7">
    <source>
        <dbReference type="Proteomes" id="UP000288178"/>
    </source>
</evidence>
<dbReference type="OrthoDB" id="5526340at2"/>
<dbReference type="InterPro" id="IPR036388">
    <property type="entry name" value="WH-like_DNA-bd_sf"/>
</dbReference>
<keyword evidence="3" id="KW-0238">DNA-binding</keyword>
<dbReference type="InterPro" id="IPR005119">
    <property type="entry name" value="LysR_subst-bd"/>
</dbReference>
<evidence type="ECO:0000256" key="2">
    <source>
        <dbReference type="ARBA" id="ARBA00023015"/>
    </source>
</evidence>
<dbReference type="Pfam" id="PF03466">
    <property type="entry name" value="LysR_substrate"/>
    <property type="match status" value="1"/>
</dbReference>
<dbReference type="GO" id="GO:0043565">
    <property type="term" value="F:sequence-specific DNA binding"/>
    <property type="evidence" value="ECO:0007669"/>
    <property type="project" value="TreeGrafter"/>
</dbReference>
<dbReference type="EMBL" id="SACT01000001">
    <property type="protein sequence ID" value="RVT54088.1"/>
    <property type="molecule type" value="Genomic_DNA"/>
</dbReference>
<dbReference type="GO" id="GO:0006351">
    <property type="term" value="P:DNA-templated transcription"/>
    <property type="evidence" value="ECO:0007669"/>
    <property type="project" value="TreeGrafter"/>
</dbReference>
<dbReference type="AlphaFoldDB" id="A0A3S2UB76"/>
<dbReference type="InterPro" id="IPR058163">
    <property type="entry name" value="LysR-type_TF_proteobact-type"/>
</dbReference>
<dbReference type="Pfam" id="PF00126">
    <property type="entry name" value="HTH_1"/>
    <property type="match status" value="1"/>
</dbReference>
<dbReference type="Proteomes" id="UP000288178">
    <property type="component" value="Unassembled WGS sequence"/>
</dbReference>
<dbReference type="CDD" id="cd08432">
    <property type="entry name" value="PBP2_GcdR_TrpI_HvrB_AmpR_like"/>
    <property type="match status" value="1"/>
</dbReference>
<dbReference type="PANTHER" id="PTHR30537">
    <property type="entry name" value="HTH-TYPE TRANSCRIPTIONAL REGULATOR"/>
    <property type="match status" value="1"/>
</dbReference>